<accession>A0AAP0K0W6</accession>
<reference evidence="1 2" key="1">
    <citation type="submission" date="2024-01" db="EMBL/GenBank/DDBJ databases">
        <title>Genome assemblies of Stephania.</title>
        <authorList>
            <person name="Yang L."/>
        </authorList>
    </citation>
    <scope>NUCLEOTIDE SEQUENCE [LARGE SCALE GENOMIC DNA]</scope>
    <source>
        <strain evidence="1">YNDBR</strain>
        <tissue evidence="1">Leaf</tissue>
    </source>
</reference>
<keyword evidence="2" id="KW-1185">Reference proteome</keyword>
<dbReference type="EMBL" id="JBBNAF010000005">
    <property type="protein sequence ID" value="KAK9143419.1"/>
    <property type="molecule type" value="Genomic_DNA"/>
</dbReference>
<dbReference type="Proteomes" id="UP001420932">
    <property type="component" value="Unassembled WGS sequence"/>
</dbReference>
<dbReference type="AlphaFoldDB" id="A0AAP0K0W6"/>
<evidence type="ECO:0000313" key="2">
    <source>
        <dbReference type="Proteomes" id="UP001420932"/>
    </source>
</evidence>
<evidence type="ECO:0000313" key="1">
    <source>
        <dbReference type="EMBL" id="KAK9143419.1"/>
    </source>
</evidence>
<dbReference type="GO" id="GO:0010224">
    <property type="term" value="P:response to UV-B"/>
    <property type="evidence" value="ECO:0007669"/>
    <property type="project" value="TreeGrafter"/>
</dbReference>
<gene>
    <name evidence="1" type="ORF">Syun_012819</name>
</gene>
<dbReference type="InterPro" id="IPR044616">
    <property type="entry name" value="RUP1/2"/>
</dbReference>
<dbReference type="PANTHER" id="PTHR45389">
    <property type="entry name" value="WD REPEAT-CONTAINING PROTEIN RUP1"/>
    <property type="match status" value="1"/>
</dbReference>
<protein>
    <submittedName>
        <fullName evidence="1">Uncharacterized protein</fullName>
    </submittedName>
</protein>
<organism evidence="1 2">
    <name type="scientific">Stephania yunnanensis</name>
    <dbReference type="NCBI Taxonomy" id="152371"/>
    <lineage>
        <taxon>Eukaryota</taxon>
        <taxon>Viridiplantae</taxon>
        <taxon>Streptophyta</taxon>
        <taxon>Embryophyta</taxon>
        <taxon>Tracheophyta</taxon>
        <taxon>Spermatophyta</taxon>
        <taxon>Magnoliopsida</taxon>
        <taxon>Ranunculales</taxon>
        <taxon>Menispermaceae</taxon>
        <taxon>Menispermoideae</taxon>
        <taxon>Cissampelideae</taxon>
        <taxon>Stephania</taxon>
    </lineage>
</organism>
<name>A0AAP0K0W6_9MAGN</name>
<dbReference type="PANTHER" id="PTHR45389:SF1">
    <property type="entry name" value="WD REPEAT-CONTAINING PROTEIN RUP1"/>
    <property type="match status" value="1"/>
</dbReference>
<sequence length="122" mass="12886">MDGGDDEMRFVGSVGWRDVGEGECTLVAGGSDGILQVGEPIWVRGLSTVGDDGEIGMDGGDDEMRFVGSVGWRDVGEGECTLVAGGSDGILQILEEIVQFENPIPKTPTFKCLTTCMREAQA</sequence>
<proteinExistence type="predicted"/>
<comment type="caution">
    <text evidence="1">The sequence shown here is derived from an EMBL/GenBank/DDBJ whole genome shotgun (WGS) entry which is preliminary data.</text>
</comment>